<protein>
    <submittedName>
        <fullName evidence="1">Uncharacterized protein</fullName>
    </submittedName>
</protein>
<evidence type="ECO:0000313" key="2">
    <source>
        <dbReference type="Proteomes" id="UP001162501"/>
    </source>
</evidence>
<gene>
    <name evidence="1" type="ORF">MRATA1EN22A_LOCUS27157</name>
</gene>
<organism evidence="1 2">
    <name type="scientific">Rangifer tarandus platyrhynchus</name>
    <name type="common">Svalbard reindeer</name>
    <dbReference type="NCBI Taxonomy" id="3082113"/>
    <lineage>
        <taxon>Eukaryota</taxon>
        <taxon>Metazoa</taxon>
        <taxon>Chordata</taxon>
        <taxon>Craniata</taxon>
        <taxon>Vertebrata</taxon>
        <taxon>Euteleostomi</taxon>
        <taxon>Mammalia</taxon>
        <taxon>Eutheria</taxon>
        <taxon>Laurasiatheria</taxon>
        <taxon>Artiodactyla</taxon>
        <taxon>Ruminantia</taxon>
        <taxon>Pecora</taxon>
        <taxon>Cervidae</taxon>
        <taxon>Odocoileinae</taxon>
        <taxon>Rangifer</taxon>
    </lineage>
</organism>
<name>A0AC60A9N0_RANTA</name>
<accession>A0AC60A9N0</accession>
<reference evidence="1" key="1">
    <citation type="submission" date="2023-05" db="EMBL/GenBank/DDBJ databases">
        <authorList>
            <consortium name="ELIXIR-Norway"/>
        </authorList>
    </citation>
    <scope>NUCLEOTIDE SEQUENCE</scope>
</reference>
<dbReference type="Proteomes" id="UP001162501">
    <property type="component" value="Chromosome 8"/>
</dbReference>
<evidence type="ECO:0000313" key="1">
    <source>
        <dbReference type="EMBL" id="CAN0561261.1"/>
    </source>
</evidence>
<sequence length="187" mass="19522">MLEAPLCKPGQPAALGGDRGPGHGASGGVPTGEISVTCAYYRLNSLGSPLGHGNRNLCGHGLQVQPGHGLMAAGLGAELAPPQPSSCALLTVMRRLLGWALLATLRALSLSILGFRGPGWALVPFQNEFVFLTLAEVPLLSPALGSRKARSVNSNSSWKQQGPASRQEWAHCLMFPEPSGCFLRCSA</sequence>
<reference evidence="1" key="2">
    <citation type="submission" date="2025-03" db="EMBL/GenBank/DDBJ databases">
        <authorList>
            <consortium name="ELIXIR-Norway"/>
            <consortium name="Elixir Norway"/>
        </authorList>
    </citation>
    <scope>NUCLEOTIDE SEQUENCE</scope>
</reference>
<proteinExistence type="predicted"/>
<dbReference type="EMBL" id="OX596092">
    <property type="protein sequence ID" value="CAN0561261.1"/>
    <property type="molecule type" value="Genomic_DNA"/>
</dbReference>